<organism evidence="1">
    <name type="scientific">marine sediment metagenome</name>
    <dbReference type="NCBI Taxonomy" id="412755"/>
    <lineage>
        <taxon>unclassified sequences</taxon>
        <taxon>metagenomes</taxon>
        <taxon>ecological metagenomes</taxon>
    </lineage>
</organism>
<gene>
    <name evidence="1" type="ORF">S01H1_17439</name>
</gene>
<accession>X0RT63</accession>
<proteinExistence type="predicted"/>
<name>X0RT63_9ZZZZ</name>
<dbReference type="AlphaFoldDB" id="X0RT63"/>
<sequence length="148" mass="17750">MSSKKVFISEDLWEFVDKNLNIVVPEEFKQGNYEHENLDENLMDLQIEGIKKGWKFEYQDYRIMMVKLAVMDRTSDILDVRHIYDLQCSLPQFLEDLYKENKDIKEYVDSDNEEKTIELLDEIYTAEFGKVTDMILKRDYKSLKNISK</sequence>
<protein>
    <submittedName>
        <fullName evidence="1">Uncharacterized protein</fullName>
    </submittedName>
</protein>
<dbReference type="EMBL" id="BARS01009253">
    <property type="protein sequence ID" value="GAF72034.1"/>
    <property type="molecule type" value="Genomic_DNA"/>
</dbReference>
<comment type="caution">
    <text evidence="1">The sequence shown here is derived from an EMBL/GenBank/DDBJ whole genome shotgun (WGS) entry which is preliminary data.</text>
</comment>
<evidence type="ECO:0000313" key="1">
    <source>
        <dbReference type="EMBL" id="GAF72034.1"/>
    </source>
</evidence>
<reference evidence="1" key="1">
    <citation type="journal article" date="2014" name="Front. Microbiol.">
        <title>High frequency of phylogenetically diverse reductive dehalogenase-homologous genes in deep subseafloor sedimentary metagenomes.</title>
        <authorList>
            <person name="Kawai M."/>
            <person name="Futagami T."/>
            <person name="Toyoda A."/>
            <person name="Takaki Y."/>
            <person name="Nishi S."/>
            <person name="Hori S."/>
            <person name="Arai W."/>
            <person name="Tsubouchi T."/>
            <person name="Morono Y."/>
            <person name="Uchiyama I."/>
            <person name="Ito T."/>
            <person name="Fujiyama A."/>
            <person name="Inagaki F."/>
            <person name="Takami H."/>
        </authorList>
    </citation>
    <scope>NUCLEOTIDE SEQUENCE</scope>
    <source>
        <strain evidence="1">Expedition CK06-06</strain>
    </source>
</reference>